<dbReference type="AlphaFoldDB" id="A0A7J8WX73"/>
<reference evidence="1 2" key="1">
    <citation type="journal article" date="2019" name="Genome Biol. Evol.">
        <title>Insights into the evolution of the New World diploid cottons (Gossypium, subgenus Houzingenia) based on genome sequencing.</title>
        <authorList>
            <person name="Grover C.E."/>
            <person name="Arick M.A. 2nd"/>
            <person name="Thrash A."/>
            <person name="Conover J.L."/>
            <person name="Sanders W.S."/>
            <person name="Peterson D.G."/>
            <person name="Frelichowski J.E."/>
            <person name="Scheffler J.A."/>
            <person name="Scheffler B.E."/>
            <person name="Wendel J.F."/>
        </authorList>
    </citation>
    <scope>NUCLEOTIDE SEQUENCE [LARGE SCALE GENOMIC DNA]</scope>
    <source>
        <strain evidence="1">185</strain>
        <tissue evidence="1">Leaf</tissue>
    </source>
</reference>
<evidence type="ECO:0000313" key="2">
    <source>
        <dbReference type="Proteomes" id="UP000593577"/>
    </source>
</evidence>
<organism evidence="1 2">
    <name type="scientific">Gossypium aridum</name>
    <name type="common">American cotton</name>
    <name type="synonym">Erioxylum aridum</name>
    <dbReference type="NCBI Taxonomy" id="34290"/>
    <lineage>
        <taxon>Eukaryota</taxon>
        <taxon>Viridiplantae</taxon>
        <taxon>Streptophyta</taxon>
        <taxon>Embryophyta</taxon>
        <taxon>Tracheophyta</taxon>
        <taxon>Spermatophyta</taxon>
        <taxon>Magnoliopsida</taxon>
        <taxon>eudicotyledons</taxon>
        <taxon>Gunneridae</taxon>
        <taxon>Pentapetalae</taxon>
        <taxon>rosids</taxon>
        <taxon>malvids</taxon>
        <taxon>Malvales</taxon>
        <taxon>Malvaceae</taxon>
        <taxon>Malvoideae</taxon>
        <taxon>Gossypium</taxon>
    </lineage>
</organism>
<dbReference type="EMBL" id="JABFAA010000004">
    <property type="protein sequence ID" value="MBA0679657.1"/>
    <property type="molecule type" value="Genomic_DNA"/>
</dbReference>
<accession>A0A7J8WX73</accession>
<name>A0A7J8WX73_GOSAI</name>
<keyword evidence="2" id="KW-1185">Reference proteome</keyword>
<evidence type="ECO:0000313" key="1">
    <source>
        <dbReference type="EMBL" id="MBA0679657.1"/>
    </source>
</evidence>
<sequence>MYSATTQELDDPYKINFWGKVEEDWPTFHKKYFEMWEHRYDYLPMHEPFLTLELAKSPDYMDLFRQHCRRRPR</sequence>
<proteinExistence type="predicted"/>
<dbReference type="Proteomes" id="UP000593577">
    <property type="component" value="Unassembled WGS sequence"/>
</dbReference>
<gene>
    <name evidence="1" type="ORF">Goari_011414</name>
</gene>
<protein>
    <submittedName>
        <fullName evidence="1">Uncharacterized protein</fullName>
    </submittedName>
</protein>
<comment type="caution">
    <text evidence="1">The sequence shown here is derived from an EMBL/GenBank/DDBJ whole genome shotgun (WGS) entry which is preliminary data.</text>
</comment>